<comment type="caution">
    <text evidence="1">The sequence shown here is derived from an EMBL/GenBank/DDBJ whole genome shotgun (WGS) entry which is preliminary data.</text>
</comment>
<keyword evidence="2" id="KW-1185">Reference proteome</keyword>
<evidence type="ECO:0000313" key="2">
    <source>
        <dbReference type="Proteomes" id="UP000789375"/>
    </source>
</evidence>
<gene>
    <name evidence="1" type="ORF">FMOSSE_LOCUS2074</name>
</gene>
<feature type="non-terminal residue" evidence="1">
    <location>
        <position position="340"/>
    </location>
</feature>
<reference evidence="1" key="1">
    <citation type="submission" date="2021-06" db="EMBL/GenBank/DDBJ databases">
        <authorList>
            <person name="Kallberg Y."/>
            <person name="Tangrot J."/>
            <person name="Rosling A."/>
        </authorList>
    </citation>
    <scope>NUCLEOTIDE SEQUENCE</scope>
    <source>
        <strain evidence="1">87-6 pot B 2015</strain>
    </source>
</reference>
<dbReference type="AlphaFoldDB" id="A0A9N8VUT9"/>
<dbReference type="Proteomes" id="UP000789375">
    <property type="component" value="Unassembled WGS sequence"/>
</dbReference>
<organism evidence="1 2">
    <name type="scientific">Funneliformis mosseae</name>
    <name type="common">Endomycorrhizal fungus</name>
    <name type="synonym">Glomus mosseae</name>
    <dbReference type="NCBI Taxonomy" id="27381"/>
    <lineage>
        <taxon>Eukaryota</taxon>
        <taxon>Fungi</taxon>
        <taxon>Fungi incertae sedis</taxon>
        <taxon>Mucoromycota</taxon>
        <taxon>Glomeromycotina</taxon>
        <taxon>Glomeromycetes</taxon>
        <taxon>Glomerales</taxon>
        <taxon>Glomeraceae</taxon>
        <taxon>Funneliformis</taxon>
    </lineage>
</organism>
<accession>A0A9N8VUT9</accession>
<dbReference type="EMBL" id="CAJVPP010000255">
    <property type="protein sequence ID" value="CAG8461739.1"/>
    <property type="molecule type" value="Genomic_DNA"/>
</dbReference>
<evidence type="ECO:0000313" key="1">
    <source>
        <dbReference type="EMBL" id="CAG8461739.1"/>
    </source>
</evidence>
<protein>
    <submittedName>
        <fullName evidence="1">2755_t:CDS:1</fullName>
    </submittedName>
</protein>
<proteinExistence type="predicted"/>
<name>A0A9N8VUT9_FUNMO</name>
<sequence length="340" mass="39411">FKLFKQLMYELGRHIFVQTLLSGTAPQDAIRAMEPTMYSCELIDLPLLSLESRLDIMREFATSYNVSDNVWVPQIWIHQLLLDTGGLSRALEFLFTELFGQNFINIKEFFEKRILIPSTIYANVANDINRAYKIKTYAKDHKMLVYELIYRNIMVIESDISDELQDGDSTENLEHLERDRHLILRKLEGKDKVLIDIPYFFILVMGELENFIADFISSHITMIDVMNKNKLLKLKNFFRGAQGGKAAKLEPGYMTINGYSASFADAEKIRNDTKVKSREMKEKLQNEAEQYTHLADFLSKYNLYYNSAFQDSNPNLSAASELTSRFKAIKEDIGEKIEKN</sequence>